<keyword evidence="2" id="KW-0805">Transcription regulation</keyword>
<reference evidence="7 8" key="1">
    <citation type="submission" date="2021-11" db="EMBL/GenBank/DDBJ databases">
        <title>Genomic of Niabella pedocola.</title>
        <authorList>
            <person name="Wu T."/>
        </authorList>
    </citation>
    <scope>NUCLEOTIDE SEQUENCE [LARGE SCALE GENOMIC DNA]</scope>
    <source>
        <strain evidence="7 8">JCM 31011</strain>
    </source>
</reference>
<dbReference type="EMBL" id="JAJNEC010000003">
    <property type="protein sequence ID" value="MCD2421480.1"/>
    <property type="molecule type" value="Genomic_DNA"/>
</dbReference>
<dbReference type="Proteomes" id="UP001199816">
    <property type="component" value="Unassembled WGS sequence"/>
</dbReference>
<accession>A0ABS8PKT3</accession>
<dbReference type="SUPFAM" id="SSF88946">
    <property type="entry name" value="Sigma2 domain of RNA polymerase sigma factors"/>
    <property type="match status" value="1"/>
</dbReference>
<dbReference type="InterPro" id="IPR036388">
    <property type="entry name" value="WH-like_DNA-bd_sf"/>
</dbReference>
<proteinExistence type="inferred from homology"/>
<dbReference type="RefSeq" id="WP_231002386.1">
    <property type="nucleotide sequence ID" value="NZ_JAJNEC010000003.1"/>
</dbReference>
<gene>
    <name evidence="7" type="ORF">LQ567_01815</name>
</gene>
<dbReference type="Gene3D" id="1.10.1740.10">
    <property type="match status" value="1"/>
</dbReference>
<evidence type="ECO:0000256" key="4">
    <source>
        <dbReference type="ARBA" id="ARBA00023163"/>
    </source>
</evidence>
<feature type="domain" description="RNA polymerase sigma factor 70 region 4 type 2" evidence="6">
    <location>
        <begin position="114"/>
        <end position="165"/>
    </location>
</feature>
<dbReference type="InterPro" id="IPR013324">
    <property type="entry name" value="RNA_pol_sigma_r3/r4-like"/>
</dbReference>
<dbReference type="Gene3D" id="1.10.10.10">
    <property type="entry name" value="Winged helix-like DNA-binding domain superfamily/Winged helix DNA-binding domain"/>
    <property type="match status" value="1"/>
</dbReference>
<dbReference type="InterPro" id="IPR014284">
    <property type="entry name" value="RNA_pol_sigma-70_dom"/>
</dbReference>
<keyword evidence="3" id="KW-0731">Sigma factor</keyword>
<keyword evidence="4" id="KW-0804">Transcription</keyword>
<evidence type="ECO:0000256" key="3">
    <source>
        <dbReference type="ARBA" id="ARBA00023082"/>
    </source>
</evidence>
<evidence type="ECO:0000256" key="1">
    <source>
        <dbReference type="ARBA" id="ARBA00010641"/>
    </source>
</evidence>
<comment type="caution">
    <text evidence="7">The sequence shown here is derived from an EMBL/GenBank/DDBJ whole genome shotgun (WGS) entry which is preliminary data.</text>
</comment>
<feature type="domain" description="RNA polymerase sigma-70 region 2" evidence="5">
    <location>
        <begin position="19"/>
        <end position="87"/>
    </location>
</feature>
<evidence type="ECO:0000313" key="8">
    <source>
        <dbReference type="Proteomes" id="UP001199816"/>
    </source>
</evidence>
<comment type="similarity">
    <text evidence="1">Belongs to the sigma-70 factor family. ECF subfamily.</text>
</comment>
<dbReference type="InterPro" id="IPR039425">
    <property type="entry name" value="RNA_pol_sigma-70-like"/>
</dbReference>
<dbReference type="InterPro" id="IPR013249">
    <property type="entry name" value="RNA_pol_sigma70_r4_t2"/>
</dbReference>
<evidence type="ECO:0000259" key="6">
    <source>
        <dbReference type="Pfam" id="PF08281"/>
    </source>
</evidence>
<dbReference type="Pfam" id="PF04542">
    <property type="entry name" value="Sigma70_r2"/>
    <property type="match status" value="1"/>
</dbReference>
<protein>
    <submittedName>
        <fullName evidence="7">Sigma-70 family RNA polymerase sigma factor</fullName>
    </submittedName>
</protein>
<dbReference type="SUPFAM" id="SSF88659">
    <property type="entry name" value="Sigma3 and sigma4 domains of RNA polymerase sigma factors"/>
    <property type="match status" value="1"/>
</dbReference>
<sequence length="174" mass="20171">MAHILEGCRRRERNAQRQLFHTYASQMLAVCIRYVKRKEDAEELMLQGFEKFFTQIHSFTFQGEAAFAGYLKRIMVNECLMLLRKRKVVFEEIDDRSLAITQAETPVERLSSKEIFELILKLPEGYATVFNLFVIEDLSHKEIARLLGITEGTSKSQLSKARALLQKMITVHGK</sequence>
<dbReference type="PANTHER" id="PTHR43133">
    <property type="entry name" value="RNA POLYMERASE ECF-TYPE SIGMA FACTO"/>
    <property type="match status" value="1"/>
</dbReference>
<dbReference type="Pfam" id="PF08281">
    <property type="entry name" value="Sigma70_r4_2"/>
    <property type="match status" value="1"/>
</dbReference>
<dbReference type="InterPro" id="IPR013325">
    <property type="entry name" value="RNA_pol_sigma_r2"/>
</dbReference>
<dbReference type="InterPro" id="IPR007627">
    <property type="entry name" value="RNA_pol_sigma70_r2"/>
</dbReference>
<keyword evidence="8" id="KW-1185">Reference proteome</keyword>
<evidence type="ECO:0000259" key="5">
    <source>
        <dbReference type="Pfam" id="PF04542"/>
    </source>
</evidence>
<name>A0ABS8PKT3_9BACT</name>
<dbReference type="CDD" id="cd06171">
    <property type="entry name" value="Sigma70_r4"/>
    <property type="match status" value="1"/>
</dbReference>
<organism evidence="7 8">
    <name type="scientific">Niabella pedocola</name>
    <dbReference type="NCBI Taxonomy" id="1752077"/>
    <lineage>
        <taxon>Bacteria</taxon>
        <taxon>Pseudomonadati</taxon>
        <taxon>Bacteroidota</taxon>
        <taxon>Chitinophagia</taxon>
        <taxon>Chitinophagales</taxon>
        <taxon>Chitinophagaceae</taxon>
        <taxon>Niabella</taxon>
    </lineage>
</organism>
<dbReference type="PANTHER" id="PTHR43133:SF46">
    <property type="entry name" value="RNA POLYMERASE SIGMA-70 FACTOR ECF SUBFAMILY"/>
    <property type="match status" value="1"/>
</dbReference>
<evidence type="ECO:0000256" key="2">
    <source>
        <dbReference type="ARBA" id="ARBA00023015"/>
    </source>
</evidence>
<evidence type="ECO:0000313" key="7">
    <source>
        <dbReference type="EMBL" id="MCD2421480.1"/>
    </source>
</evidence>
<dbReference type="NCBIfam" id="TIGR02937">
    <property type="entry name" value="sigma70-ECF"/>
    <property type="match status" value="1"/>
</dbReference>